<dbReference type="AlphaFoldDB" id="A0A3B3Y0V3"/>
<dbReference type="Proteomes" id="UP000261480">
    <property type="component" value="Unplaced"/>
</dbReference>
<reference evidence="5" key="2">
    <citation type="submission" date="2025-09" db="UniProtKB">
        <authorList>
            <consortium name="Ensembl"/>
        </authorList>
    </citation>
    <scope>IDENTIFICATION</scope>
</reference>
<evidence type="ECO:0000259" key="4">
    <source>
        <dbReference type="PROSITE" id="PS51720"/>
    </source>
</evidence>
<dbReference type="PANTHER" id="PTHR10903">
    <property type="entry name" value="GTPASE, IMAP FAMILY MEMBER-RELATED"/>
    <property type="match status" value="1"/>
</dbReference>
<accession>A0A3B3Y0V3</accession>
<dbReference type="Pfam" id="PF04548">
    <property type="entry name" value="AIG1"/>
    <property type="match status" value="1"/>
</dbReference>
<feature type="domain" description="AIG1-type G" evidence="4">
    <location>
        <begin position="304"/>
        <end position="477"/>
    </location>
</feature>
<dbReference type="Ensembl" id="ENSPMET00000016406.1">
    <property type="protein sequence ID" value="ENSPMEP00000020984.1"/>
    <property type="gene ID" value="ENSPMEG00000024328.1"/>
</dbReference>
<dbReference type="InterPro" id="IPR045058">
    <property type="entry name" value="GIMA/IAN/Toc"/>
</dbReference>
<dbReference type="InterPro" id="IPR006703">
    <property type="entry name" value="G_AIG1"/>
</dbReference>
<proteinExistence type="inferred from homology"/>
<keyword evidence="3" id="KW-0342">GTP-binding</keyword>
<evidence type="ECO:0000256" key="2">
    <source>
        <dbReference type="ARBA" id="ARBA00022741"/>
    </source>
</evidence>
<dbReference type="InterPro" id="IPR027417">
    <property type="entry name" value="P-loop_NTPase"/>
</dbReference>
<dbReference type="PANTHER" id="PTHR10903:SF184">
    <property type="entry name" value="GTP-BINDING PROTEIN A"/>
    <property type="match status" value="1"/>
</dbReference>
<evidence type="ECO:0000256" key="3">
    <source>
        <dbReference type="ARBA" id="ARBA00023134"/>
    </source>
</evidence>
<name>A0A3B3Y0V3_9TELE</name>
<reference evidence="5" key="1">
    <citation type="submission" date="2025-08" db="UniProtKB">
        <authorList>
            <consortium name="Ensembl"/>
        </authorList>
    </citation>
    <scope>IDENTIFICATION</scope>
</reference>
<protein>
    <recommendedName>
        <fullName evidence="4">AIG1-type G domain-containing protein</fullName>
    </recommendedName>
</protein>
<sequence length="477" mass="55846">MEKKVFCRQHLKLEDLKGQPEVPETYLDKNIPKYPKPEFHVSLLKHETTGSVLHRIRKDGFRNPYGKSLIWWSLAVGPDEINNAEKRLLEKSFSERERVAPEQQRFLWKFATSPAFKETSRLGSFRFTFPLQEVLTAYRDQICSGADPVMRVLQTDLHKQEVLYAVLVHSPDLNKKFSKYPLLEDDPNAVCVYKDGHFIWRSEAMCETHWYEFNEDQMEARHVRNYQFYVWDHVALALHVENNQVLKLDFKKPEDFLTYCEKDDVTYRFEFQNLDEANELVKELWPEWLGALKVERPLQMNYPVTELKLVLTGSCGEETSSTGNTISGKQAFYSSGSGSVEMEVDNLEVKIINTPKFSELTTKEEIKETLNYIRCSGPALHVFLLVISLKNITANLIRTVERFELIFQNKALRRTMILFTHQAQTELDIQEMMQEVQQFLTEKVGNRYLVFNNRLEDRDPQRVSDLLRQVKKILGGE</sequence>
<evidence type="ECO:0000313" key="5">
    <source>
        <dbReference type="Ensembl" id="ENSPMEP00000020984.1"/>
    </source>
</evidence>
<organism evidence="5 6">
    <name type="scientific">Poecilia mexicana</name>
    <dbReference type="NCBI Taxonomy" id="48701"/>
    <lineage>
        <taxon>Eukaryota</taxon>
        <taxon>Metazoa</taxon>
        <taxon>Chordata</taxon>
        <taxon>Craniata</taxon>
        <taxon>Vertebrata</taxon>
        <taxon>Euteleostomi</taxon>
        <taxon>Actinopterygii</taxon>
        <taxon>Neopterygii</taxon>
        <taxon>Teleostei</taxon>
        <taxon>Neoteleostei</taxon>
        <taxon>Acanthomorphata</taxon>
        <taxon>Ovalentaria</taxon>
        <taxon>Atherinomorphae</taxon>
        <taxon>Cyprinodontiformes</taxon>
        <taxon>Poeciliidae</taxon>
        <taxon>Poeciliinae</taxon>
        <taxon>Poecilia</taxon>
    </lineage>
</organism>
<dbReference type="GO" id="GO:0005525">
    <property type="term" value="F:GTP binding"/>
    <property type="evidence" value="ECO:0007669"/>
    <property type="project" value="UniProtKB-KW"/>
</dbReference>
<evidence type="ECO:0000313" key="6">
    <source>
        <dbReference type="Proteomes" id="UP000261480"/>
    </source>
</evidence>
<dbReference type="RefSeq" id="XP_014850073.1">
    <property type="nucleotide sequence ID" value="XM_014994587.1"/>
</dbReference>
<dbReference type="PROSITE" id="PS51720">
    <property type="entry name" value="G_AIG1"/>
    <property type="match status" value="1"/>
</dbReference>
<keyword evidence="2" id="KW-0547">Nucleotide-binding</keyword>
<keyword evidence="6" id="KW-1185">Reference proteome</keyword>
<comment type="similarity">
    <text evidence="1">Belongs to the TRAFAC class TrmE-Era-EngA-EngB-Septin-like GTPase superfamily. AIG1/Toc34/Toc159-like paraseptin GTPase family. IAN subfamily.</text>
</comment>
<dbReference type="Gene3D" id="3.40.50.300">
    <property type="entry name" value="P-loop containing nucleotide triphosphate hydrolases"/>
    <property type="match status" value="1"/>
</dbReference>
<evidence type="ECO:0000256" key="1">
    <source>
        <dbReference type="ARBA" id="ARBA00008535"/>
    </source>
</evidence>
<dbReference type="GeneID" id="106922298"/>